<name>A0A0P9XGI7_PSESX</name>
<sequence length="379" mass="41754">MSTNASHFLNFYLPTRIIFQANALCTIRQRLASADKKKALLIMTQGSHQRVPVINELLNQTGEPELIPYVLDRSFKASTEELQTVKAFLKQDNYDAIVSLGGGNVLDFAKVVAICLDEHVDITTVVGSIFEKVTGRLFHIAIPTTFGTGSEVTKGAIIHDVERGIKDGVRGDALFPDEALIDPELGKTLPDNVLRETLFDSFTHAFEATQAVKRNRLMESIAHEALITINRSVARYAAHHFDNEFYHDIAYGALLGGLCVAHVGTCLPHRFEQAFAPLYTLSHGAGLAAFYPKWVALLDAHNVAQRLPQSVNQFDSLSDYVNHLLRDLRLDQLQDTLKETSLSAASVASRITGNTANDPLVHQLGSAMTTRLLQQITGH</sequence>
<dbReference type="Gene3D" id="1.20.1090.10">
    <property type="entry name" value="Dehydroquinate synthase-like - alpha domain"/>
    <property type="match status" value="1"/>
</dbReference>
<dbReference type="RefSeq" id="WP_052810445.1">
    <property type="nucleotide sequence ID" value="NZ_JAFFRY010000044.1"/>
</dbReference>
<evidence type="ECO:0000313" key="6">
    <source>
        <dbReference type="Proteomes" id="UP001162155"/>
    </source>
</evidence>
<feature type="domain" description="Fe-containing alcohol dehydrogenase-like C-terminal" evidence="4">
    <location>
        <begin position="197"/>
        <end position="307"/>
    </location>
</feature>
<reference evidence="5" key="1">
    <citation type="submission" date="2021-02" db="EMBL/GenBank/DDBJ databases">
        <title>Genome analysis of blister spot of apple pathogen from New York area.</title>
        <authorList>
            <person name="Kandel P."/>
            <person name="Hockett K.L."/>
            <person name="Santander R."/>
            <person name="Acimovic S."/>
        </authorList>
    </citation>
    <scope>NUCLEOTIDE SEQUENCE</scope>
    <source>
        <strain evidence="5">PSP1</strain>
    </source>
</reference>
<dbReference type="PANTHER" id="PTHR11496">
    <property type="entry name" value="ALCOHOL DEHYDROGENASE"/>
    <property type="match status" value="1"/>
</dbReference>
<dbReference type="EMBL" id="JAFFRZ010000001">
    <property type="protein sequence ID" value="MDH4623285.1"/>
    <property type="molecule type" value="Genomic_DNA"/>
</dbReference>
<evidence type="ECO:0000256" key="1">
    <source>
        <dbReference type="ARBA" id="ARBA00007358"/>
    </source>
</evidence>
<organism evidence="5 6">
    <name type="scientific">Pseudomonas syringae pv. papulans</name>
    <dbReference type="NCBI Taxonomy" id="83963"/>
    <lineage>
        <taxon>Bacteria</taxon>
        <taxon>Pseudomonadati</taxon>
        <taxon>Pseudomonadota</taxon>
        <taxon>Gammaproteobacteria</taxon>
        <taxon>Pseudomonadales</taxon>
        <taxon>Pseudomonadaceae</taxon>
        <taxon>Pseudomonas</taxon>
        <taxon>Pseudomonas syringae</taxon>
    </lineage>
</organism>
<dbReference type="SUPFAM" id="SSF56796">
    <property type="entry name" value="Dehydroquinate synthase-like"/>
    <property type="match status" value="1"/>
</dbReference>
<dbReference type="Gene3D" id="3.40.50.1970">
    <property type="match status" value="1"/>
</dbReference>
<dbReference type="InterPro" id="IPR039697">
    <property type="entry name" value="Alcohol_dehydrogenase_Fe"/>
</dbReference>
<keyword evidence="2" id="KW-0560">Oxidoreductase</keyword>
<dbReference type="GO" id="GO:0004022">
    <property type="term" value="F:alcohol dehydrogenase (NAD+) activity"/>
    <property type="evidence" value="ECO:0007669"/>
    <property type="project" value="TreeGrafter"/>
</dbReference>
<dbReference type="GO" id="GO:0046872">
    <property type="term" value="F:metal ion binding"/>
    <property type="evidence" value="ECO:0007669"/>
    <property type="project" value="InterPro"/>
</dbReference>
<proteinExistence type="inferred from homology"/>
<comment type="caution">
    <text evidence="5">The sequence shown here is derived from an EMBL/GenBank/DDBJ whole genome shotgun (WGS) entry which is preliminary data.</text>
</comment>
<evidence type="ECO:0000256" key="2">
    <source>
        <dbReference type="ARBA" id="ARBA00023002"/>
    </source>
</evidence>
<dbReference type="Proteomes" id="UP001162155">
    <property type="component" value="Unassembled WGS sequence"/>
</dbReference>
<dbReference type="InterPro" id="IPR056798">
    <property type="entry name" value="ADH_Fe_C"/>
</dbReference>
<comment type="similarity">
    <text evidence="1">Belongs to the iron-containing alcohol dehydrogenase family.</text>
</comment>
<feature type="domain" description="Alcohol dehydrogenase iron-type/glycerol dehydrogenase GldA" evidence="3">
    <location>
        <begin position="14"/>
        <end position="183"/>
    </location>
</feature>
<accession>A0A0P9XGI7</accession>
<dbReference type="Pfam" id="PF00465">
    <property type="entry name" value="Fe-ADH"/>
    <property type="match status" value="1"/>
</dbReference>
<evidence type="ECO:0000313" key="5">
    <source>
        <dbReference type="EMBL" id="MDH4623285.1"/>
    </source>
</evidence>
<dbReference type="PANTHER" id="PTHR11496:SF102">
    <property type="entry name" value="ALCOHOL DEHYDROGENASE 4"/>
    <property type="match status" value="1"/>
</dbReference>
<evidence type="ECO:0000259" key="4">
    <source>
        <dbReference type="Pfam" id="PF25137"/>
    </source>
</evidence>
<dbReference type="InterPro" id="IPR001670">
    <property type="entry name" value="ADH_Fe/GldA"/>
</dbReference>
<dbReference type="Pfam" id="PF25137">
    <property type="entry name" value="ADH_Fe_C"/>
    <property type="match status" value="1"/>
</dbReference>
<protein>
    <submittedName>
        <fullName evidence="5">Iron-containing alcohol dehydrogenase</fullName>
    </submittedName>
</protein>
<gene>
    <name evidence="5" type="ORF">JW322_16335</name>
</gene>
<evidence type="ECO:0000259" key="3">
    <source>
        <dbReference type="Pfam" id="PF00465"/>
    </source>
</evidence>
<dbReference type="AlphaFoldDB" id="A0A0P9XGI7"/>